<evidence type="ECO:0000313" key="2">
    <source>
        <dbReference type="Proteomes" id="UP000605259"/>
    </source>
</evidence>
<organism evidence="1 2">
    <name type="scientific">Priestia taiwanensis</name>
    <dbReference type="NCBI Taxonomy" id="1347902"/>
    <lineage>
        <taxon>Bacteria</taxon>
        <taxon>Bacillati</taxon>
        <taxon>Bacillota</taxon>
        <taxon>Bacilli</taxon>
        <taxon>Bacillales</taxon>
        <taxon>Bacillaceae</taxon>
        <taxon>Priestia</taxon>
    </lineage>
</organism>
<protein>
    <recommendedName>
        <fullName evidence="3">YxeA family protein</fullName>
    </recommendedName>
</protein>
<dbReference type="PANTHER" id="PTHR36433">
    <property type="entry name" value="HYPOTHETICAL CYTOSOLIC PROTEIN"/>
    <property type="match status" value="1"/>
</dbReference>
<evidence type="ECO:0000313" key="1">
    <source>
        <dbReference type="EMBL" id="GGE67828.1"/>
    </source>
</evidence>
<dbReference type="InterPro" id="IPR036166">
    <property type="entry name" value="YxeA-like_sf"/>
</dbReference>
<reference evidence="1" key="1">
    <citation type="journal article" date="2014" name="Int. J. Syst. Evol. Microbiol.">
        <title>Complete genome sequence of Corynebacterium casei LMG S-19264T (=DSM 44701T), isolated from a smear-ripened cheese.</title>
        <authorList>
            <consortium name="US DOE Joint Genome Institute (JGI-PGF)"/>
            <person name="Walter F."/>
            <person name="Albersmeier A."/>
            <person name="Kalinowski J."/>
            <person name="Ruckert C."/>
        </authorList>
    </citation>
    <scope>NUCLEOTIDE SEQUENCE</scope>
    <source>
        <strain evidence="1">CGMCC 1.12698</strain>
    </source>
</reference>
<dbReference type="Gene3D" id="2.40.50.480">
    <property type="match status" value="1"/>
</dbReference>
<dbReference type="Proteomes" id="UP000605259">
    <property type="component" value="Unassembled WGS sequence"/>
</dbReference>
<dbReference type="PANTHER" id="PTHR36433:SF2">
    <property type="entry name" value="YXEA FAMILY PROTEIN"/>
    <property type="match status" value="1"/>
</dbReference>
<dbReference type="SUPFAM" id="SSF159121">
    <property type="entry name" value="BC4932-like"/>
    <property type="match status" value="1"/>
</dbReference>
<dbReference type="PROSITE" id="PS51257">
    <property type="entry name" value="PROKAR_LIPOPROTEIN"/>
    <property type="match status" value="1"/>
</dbReference>
<evidence type="ECO:0008006" key="3">
    <source>
        <dbReference type="Google" id="ProtNLM"/>
    </source>
</evidence>
<keyword evidence="2" id="KW-1185">Reference proteome</keyword>
<proteinExistence type="predicted"/>
<accession>A0A917AQC5</accession>
<dbReference type="RefSeq" id="WP_188387968.1">
    <property type="nucleotide sequence ID" value="NZ_BMFK01000001.1"/>
</dbReference>
<dbReference type="InterPro" id="IPR006542">
    <property type="entry name" value="DUF1093"/>
</dbReference>
<dbReference type="Pfam" id="PF06486">
    <property type="entry name" value="DUF1093"/>
    <property type="match status" value="1"/>
</dbReference>
<dbReference type="EMBL" id="BMFK01000001">
    <property type="protein sequence ID" value="GGE67828.1"/>
    <property type="molecule type" value="Genomic_DNA"/>
</dbReference>
<dbReference type="NCBIfam" id="TIGR01655">
    <property type="entry name" value="yxeA_fam"/>
    <property type="match status" value="1"/>
</dbReference>
<sequence length="113" mass="13178">MKRILGLFAVLMMFVIVTSGCGQMMDRVNPFIDMDEYYVLLKEDGKKLDEKQWEYELTGYNKDGDKQEFVLLTSRDLRKDAYLKVFVKGRNGKSFVEVQENEVPEKALAIIKK</sequence>
<name>A0A917AQC5_9BACI</name>
<dbReference type="AlphaFoldDB" id="A0A917AQC5"/>
<gene>
    <name evidence="1" type="ORF">GCM10007140_17380</name>
</gene>
<comment type="caution">
    <text evidence="1">The sequence shown here is derived from an EMBL/GenBank/DDBJ whole genome shotgun (WGS) entry which is preliminary data.</text>
</comment>
<reference evidence="1" key="2">
    <citation type="submission" date="2020-09" db="EMBL/GenBank/DDBJ databases">
        <authorList>
            <person name="Sun Q."/>
            <person name="Zhou Y."/>
        </authorList>
    </citation>
    <scope>NUCLEOTIDE SEQUENCE</scope>
    <source>
        <strain evidence="1">CGMCC 1.12698</strain>
    </source>
</reference>